<dbReference type="FunFam" id="3.40.50.720:FF:000084">
    <property type="entry name" value="Short-chain dehydrogenase reductase"/>
    <property type="match status" value="1"/>
</dbReference>
<dbReference type="OrthoDB" id="154414at2"/>
<dbReference type="InterPro" id="IPR036291">
    <property type="entry name" value="NAD(P)-bd_dom_sf"/>
</dbReference>
<evidence type="ECO:0000256" key="1">
    <source>
        <dbReference type="ARBA" id="ARBA00006484"/>
    </source>
</evidence>
<dbReference type="PROSITE" id="PS00061">
    <property type="entry name" value="ADH_SHORT"/>
    <property type="match status" value="1"/>
</dbReference>
<dbReference type="SMART" id="SM00822">
    <property type="entry name" value="PKS_KR"/>
    <property type="match status" value="1"/>
</dbReference>
<dbReference type="PRINTS" id="PR00081">
    <property type="entry name" value="GDHRDH"/>
</dbReference>
<dbReference type="Pfam" id="PF13561">
    <property type="entry name" value="adh_short_C2"/>
    <property type="match status" value="1"/>
</dbReference>
<dbReference type="AlphaFoldDB" id="A0A1S1RGA8"/>
<evidence type="ECO:0000259" key="3">
    <source>
        <dbReference type="SMART" id="SM00822"/>
    </source>
</evidence>
<evidence type="ECO:0000313" key="5">
    <source>
        <dbReference type="Proteomes" id="UP000179769"/>
    </source>
</evidence>
<dbReference type="EMBL" id="MAXA01000014">
    <property type="protein sequence ID" value="OHV45047.1"/>
    <property type="molecule type" value="Genomic_DNA"/>
</dbReference>
<accession>A0A1S1RGA8</accession>
<dbReference type="Gene3D" id="3.40.50.720">
    <property type="entry name" value="NAD(P)-binding Rossmann-like Domain"/>
    <property type="match status" value="1"/>
</dbReference>
<dbReference type="PANTHER" id="PTHR43639">
    <property type="entry name" value="OXIDOREDUCTASE, SHORT-CHAIN DEHYDROGENASE/REDUCTASE FAMILY (AFU_ORTHOLOGUE AFUA_5G02870)"/>
    <property type="match status" value="1"/>
</dbReference>
<reference evidence="5" key="1">
    <citation type="submission" date="2016-07" db="EMBL/GenBank/DDBJ databases">
        <title>Frankia sp. NRRL B-16219 Genome sequencing.</title>
        <authorList>
            <person name="Ghodhbane-Gtari F."/>
            <person name="Swanson E."/>
            <person name="Gueddou A."/>
            <person name="Louati M."/>
            <person name="Nouioui I."/>
            <person name="Hezbri K."/>
            <person name="Abebe-Akele F."/>
            <person name="Simpson S."/>
            <person name="Morris K."/>
            <person name="Thomas K."/>
            <person name="Gtari M."/>
            <person name="Tisa L.S."/>
        </authorList>
    </citation>
    <scope>NUCLEOTIDE SEQUENCE [LARGE SCALE GENOMIC DNA]</scope>
    <source>
        <strain evidence="5">NRRL B-16219</strain>
    </source>
</reference>
<organism evidence="4 5">
    <name type="scientific">Parafrankia soli</name>
    <dbReference type="NCBI Taxonomy" id="2599596"/>
    <lineage>
        <taxon>Bacteria</taxon>
        <taxon>Bacillati</taxon>
        <taxon>Actinomycetota</taxon>
        <taxon>Actinomycetes</taxon>
        <taxon>Frankiales</taxon>
        <taxon>Frankiaceae</taxon>
        <taxon>Parafrankia</taxon>
    </lineage>
</organism>
<dbReference type="InterPro" id="IPR057326">
    <property type="entry name" value="KR_dom"/>
</dbReference>
<evidence type="ECO:0000313" key="4">
    <source>
        <dbReference type="EMBL" id="OHV45047.1"/>
    </source>
</evidence>
<proteinExistence type="inferred from homology"/>
<keyword evidence="5" id="KW-1185">Reference proteome</keyword>
<gene>
    <name evidence="4" type="ORF">BBK14_09805</name>
</gene>
<keyword evidence="2" id="KW-0560">Oxidoreductase</keyword>
<dbReference type="RefSeq" id="WP_071059738.1">
    <property type="nucleotide sequence ID" value="NZ_MAXA01000014.1"/>
</dbReference>
<comment type="caution">
    <text evidence="4">The sequence shown here is derived from an EMBL/GenBank/DDBJ whole genome shotgun (WGS) entry which is preliminary data.</text>
</comment>
<dbReference type="Proteomes" id="UP000179769">
    <property type="component" value="Unassembled WGS sequence"/>
</dbReference>
<dbReference type="InterPro" id="IPR020904">
    <property type="entry name" value="Sc_DH/Rdtase_CS"/>
</dbReference>
<dbReference type="SUPFAM" id="SSF51735">
    <property type="entry name" value="NAD(P)-binding Rossmann-fold domains"/>
    <property type="match status" value="1"/>
</dbReference>
<dbReference type="InterPro" id="IPR002347">
    <property type="entry name" value="SDR_fam"/>
</dbReference>
<feature type="domain" description="Ketoreductase" evidence="3">
    <location>
        <begin position="7"/>
        <end position="191"/>
    </location>
</feature>
<dbReference type="PANTHER" id="PTHR43639:SF1">
    <property type="entry name" value="SHORT-CHAIN DEHYDROGENASE_REDUCTASE FAMILY PROTEIN"/>
    <property type="match status" value="1"/>
</dbReference>
<comment type="similarity">
    <text evidence="1">Belongs to the short-chain dehydrogenases/reductases (SDR) family.</text>
</comment>
<dbReference type="GO" id="GO:0016491">
    <property type="term" value="F:oxidoreductase activity"/>
    <property type="evidence" value="ECO:0007669"/>
    <property type="project" value="UniProtKB-KW"/>
</dbReference>
<protein>
    <submittedName>
        <fullName evidence="4">Short-chain dehydrogenase</fullName>
    </submittedName>
</protein>
<dbReference type="PRINTS" id="PR00080">
    <property type="entry name" value="SDRFAMILY"/>
</dbReference>
<sequence>MARLDGRTALVTGASRGIGRTIAQRLAADGALVAVHYGRDEAAAKETVLRIVEAGGRAFTVRADLEAPDAACALWAAFDAGLAEIHVEPGVDILVNNAGISSSSDLVGTDVAEFDRVFAVNVRAPFFVIQEALPRLRTGGRIINISSGVTRIAAPEMLTYAMSKGALNTLSHSLAKGLGARGITVNAVSPGIVDADSNAMWLRNDPEQVALWSSFSALDRIGQTADIADVVAFIASDDARWITGQVIDATGGAKL</sequence>
<evidence type="ECO:0000256" key="2">
    <source>
        <dbReference type="ARBA" id="ARBA00023002"/>
    </source>
</evidence>
<name>A0A1S1RGA8_9ACTN</name>